<keyword evidence="2" id="KW-0472">Membrane</keyword>
<dbReference type="OrthoDB" id="10543618at2759"/>
<feature type="transmembrane region" description="Helical" evidence="2">
    <location>
        <begin position="453"/>
        <end position="476"/>
    </location>
</feature>
<feature type="compositionally biased region" description="Polar residues" evidence="1">
    <location>
        <begin position="215"/>
        <end position="227"/>
    </location>
</feature>
<keyword evidence="2" id="KW-1133">Transmembrane helix</keyword>
<feature type="compositionally biased region" description="Basic and acidic residues" evidence="1">
    <location>
        <begin position="336"/>
        <end position="346"/>
    </location>
</feature>
<feature type="region of interest" description="Disordered" evidence="1">
    <location>
        <begin position="336"/>
        <end position="358"/>
    </location>
</feature>
<proteinExistence type="predicted"/>
<dbReference type="EMBL" id="KK583190">
    <property type="protein sequence ID" value="KDO34543.1"/>
    <property type="molecule type" value="Genomic_DNA"/>
</dbReference>
<protein>
    <recommendedName>
        <fullName evidence="5">Transmembrane protein</fullName>
    </recommendedName>
</protein>
<feature type="compositionally biased region" description="Polar residues" evidence="1">
    <location>
        <begin position="237"/>
        <end position="247"/>
    </location>
</feature>
<evidence type="ECO:0008006" key="5">
    <source>
        <dbReference type="Google" id="ProtNLM"/>
    </source>
</evidence>
<dbReference type="RefSeq" id="XP_012194221.1">
    <property type="nucleotide sequence ID" value="XM_012338831.1"/>
</dbReference>
<accession>A0A067CVJ4</accession>
<evidence type="ECO:0000313" key="3">
    <source>
        <dbReference type="EMBL" id="KDO34543.1"/>
    </source>
</evidence>
<feature type="compositionally biased region" description="Low complexity" evidence="1">
    <location>
        <begin position="106"/>
        <end position="124"/>
    </location>
</feature>
<dbReference type="KEGG" id="spar:SPRG_00606"/>
<dbReference type="VEuPathDB" id="FungiDB:SPRG_00606"/>
<keyword evidence="2" id="KW-0812">Transmembrane</keyword>
<feature type="region of interest" description="Disordered" evidence="1">
    <location>
        <begin position="188"/>
        <end position="267"/>
    </location>
</feature>
<reference evidence="3 4" key="1">
    <citation type="journal article" date="2013" name="PLoS Genet.">
        <title>Distinctive expansion of potential virulence genes in the genome of the oomycete fish pathogen Saprolegnia parasitica.</title>
        <authorList>
            <person name="Jiang R.H."/>
            <person name="de Bruijn I."/>
            <person name="Haas B.J."/>
            <person name="Belmonte R."/>
            <person name="Lobach L."/>
            <person name="Christie J."/>
            <person name="van den Ackerveken G."/>
            <person name="Bottin A."/>
            <person name="Bulone V."/>
            <person name="Diaz-Moreno S.M."/>
            <person name="Dumas B."/>
            <person name="Fan L."/>
            <person name="Gaulin E."/>
            <person name="Govers F."/>
            <person name="Grenville-Briggs L.J."/>
            <person name="Horner N.R."/>
            <person name="Levin J.Z."/>
            <person name="Mammella M."/>
            <person name="Meijer H.J."/>
            <person name="Morris P."/>
            <person name="Nusbaum C."/>
            <person name="Oome S."/>
            <person name="Phillips A.J."/>
            <person name="van Rooyen D."/>
            <person name="Rzeszutek E."/>
            <person name="Saraiva M."/>
            <person name="Secombes C.J."/>
            <person name="Seidl M.F."/>
            <person name="Snel B."/>
            <person name="Stassen J.H."/>
            <person name="Sykes S."/>
            <person name="Tripathy S."/>
            <person name="van den Berg H."/>
            <person name="Vega-Arreguin J.C."/>
            <person name="Wawra S."/>
            <person name="Young S.K."/>
            <person name="Zeng Q."/>
            <person name="Dieguez-Uribeondo J."/>
            <person name="Russ C."/>
            <person name="Tyler B.M."/>
            <person name="van West P."/>
        </authorList>
    </citation>
    <scope>NUCLEOTIDE SEQUENCE [LARGE SCALE GENOMIC DNA]</scope>
    <source>
        <strain evidence="3 4">CBS 223.65</strain>
    </source>
</reference>
<organism evidence="3 4">
    <name type="scientific">Saprolegnia parasitica (strain CBS 223.65)</name>
    <dbReference type="NCBI Taxonomy" id="695850"/>
    <lineage>
        <taxon>Eukaryota</taxon>
        <taxon>Sar</taxon>
        <taxon>Stramenopiles</taxon>
        <taxon>Oomycota</taxon>
        <taxon>Saprolegniomycetes</taxon>
        <taxon>Saprolegniales</taxon>
        <taxon>Saprolegniaceae</taxon>
        <taxon>Saprolegnia</taxon>
    </lineage>
</organism>
<dbReference type="GeneID" id="24123242"/>
<feature type="compositionally biased region" description="Polar residues" evidence="1">
    <location>
        <begin position="139"/>
        <end position="148"/>
    </location>
</feature>
<dbReference type="Proteomes" id="UP000030745">
    <property type="component" value="Unassembled WGS sequence"/>
</dbReference>
<feature type="region of interest" description="Disordered" evidence="1">
    <location>
        <begin position="1"/>
        <end position="174"/>
    </location>
</feature>
<evidence type="ECO:0000256" key="2">
    <source>
        <dbReference type="SAM" id="Phobius"/>
    </source>
</evidence>
<sequence>MDGEAPAPSAQATETPPPKKRAAKKTAVAKPKTKKPKAATTETLTAATTDATSNEGATVAVDGSAEPKPVASSESPAKKKKKKAAKSVKATKSAPVTQEAADAKPADPTTASSAESLASENPSPRIGVDTTVLLPPTSEIATSPNETLLAQPDVVASEEPDSLHPSVTKGLPASGAVESNYDVALAPGTISNKVSGGDLAKPPGEPEPEEKEPSDSTPLLPTESPTINAPDDDVADTEQSALSTQPRSLRLQPRPSSDAKGPASASTSFHIAASDIENDTTPMPLPRPGPYLAVDLLDGSARVLENSGPVRVFVEGLTTGMFLPLRRSHGHRFDASDDQARLLPRDQDDDDENEDEHACNDPNALFEAAVANLKAAEHIIYVLVQGLLGGAGLWYVVSVHDVAAICALGSTVNEARRLFFVASRYPLDDIGSVLYDSFVQSSAFLAETPRFSWSWQVVLLGGMLVCYSLAMVLVVAASPLIAQVSVAANATW</sequence>
<keyword evidence="4" id="KW-1185">Reference proteome</keyword>
<dbReference type="OMA" id="DEHACND"/>
<name>A0A067CVJ4_SAPPC</name>
<feature type="compositionally biased region" description="Low complexity" evidence="1">
    <location>
        <begin position="38"/>
        <end position="52"/>
    </location>
</feature>
<evidence type="ECO:0000256" key="1">
    <source>
        <dbReference type="SAM" id="MobiDB-lite"/>
    </source>
</evidence>
<gene>
    <name evidence="3" type="ORF">SPRG_00606</name>
</gene>
<evidence type="ECO:0000313" key="4">
    <source>
        <dbReference type="Proteomes" id="UP000030745"/>
    </source>
</evidence>
<feature type="compositionally biased region" description="Low complexity" evidence="1">
    <location>
        <begin position="64"/>
        <end position="75"/>
    </location>
</feature>
<dbReference type="AlphaFoldDB" id="A0A067CVJ4"/>